<protein>
    <submittedName>
        <fullName evidence="5">Glycosyltransferase</fullName>
        <ecNumber evidence="5">2.4.1.-</ecNumber>
    </submittedName>
</protein>
<evidence type="ECO:0000259" key="3">
    <source>
        <dbReference type="Pfam" id="PF00534"/>
    </source>
</evidence>
<accession>A0A0G3GQY1</accession>
<dbReference type="CDD" id="cd03801">
    <property type="entry name" value="GT4_PimA-like"/>
    <property type="match status" value="1"/>
</dbReference>
<dbReference type="STRING" id="1050174.CEPID_08470"/>
<dbReference type="GO" id="GO:0016758">
    <property type="term" value="F:hexosyltransferase activity"/>
    <property type="evidence" value="ECO:0007669"/>
    <property type="project" value="TreeGrafter"/>
</dbReference>
<dbReference type="KEGG" id="cei:CEPID_08470"/>
<gene>
    <name evidence="5" type="primary">pimB</name>
    <name evidence="5" type="ORF">CEPID_08470</name>
</gene>
<dbReference type="GO" id="GO:1903509">
    <property type="term" value="P:liposaccharide metabolic process"/>
    <property type="evidence" value="ECO:0007669"/>
    <property type="project" value="UniProtKB-ARBA"/>
</dbReference>
<organism evidence="5 6">
    <name type="scientific">Corynebacterium epidermidicanis</name>
    <dbReference type="NCBI Taxonomy" id="1050174"/>
    <lineage>
        <taxon>Bacteria</taxon>
        <taxon>Bacillati</taxon>
        <taxon>Actinomycetota</taxon>
        <taxon>Actinomycetes</taxon>
        <taxon>Mycobacteriales</taxon>
        <taxon>Corynebacteriaceae</taxon>
        <taxon>Corynebacterium</taxon>
    </lineage>
</organism>
<dbReference type="RefSeq" id="WP_047240553.1">
    <property type="nucleotide sequence ID" value="NZ_CP011541.1"/>
</dbReference>
<sequence length="372" mass="40491">MSRVLLVTNDFPPTLGGIQSYLRDFVATLDPSEVVVLCSTQDGSAAAAFDAQLPYRVVRMPQRVLLPTPSVAAKMADIIAEEHIDVVWFGAAAPLGLLGPVARRAGVRRIVASTHGHEVGWSMLPIARQLLRRIGDHADVVTYISAYTLRRLQPAFGASPRFIHLPSGVSAAAFRRPDPLPLPPQLSGIPADAPIVLCMSRLVARKGQDSLIRVWPEILKKHPEAFLVIVGQGRYESVLRRLASRTRNIRITGRVSQSDAVALLHHCALFAMPARTRGRGLDVEGLGIVYLEAQAAGRPVIAGDSGGAPETVTAATGRVVAGRDRDQLRREILTLLGDDNLRATMGKAGREHVEKQWNWELLGQRLRLALFN</sequence>
<dbReference type="PATRIC" id="fig|1050174.4.peg.1706"/>
<keyword evidence="6" id="KW-1185">Reference proteome</keyword>
<dbReference type="FunFam" id="3.40.50.2000:FF:000115">
    <property type="entry name" value="Alpha-(1-6)-phosphatidylinositol monomannoside mannosyltransferase"/>
    <property type="match status" value="1"/>
</dbReference>
<dbReference type="Pfam" id="PF00534">
    <property type="entry name" value="Glycos_transf_1"/>
    <property type="match status" value="1"/>
</dbReference>
<dbReference type="PANTHER" id="PTHR45947:SF3">
    <property type="entry name" value="SULFOQUINOVOSYL TRANSFERASE SQD2"/>
    <property type="match status" value="1"/>
</dbReference>
<dbReference type="SUPFAM" id="SSF53756">
    <property type="entry name" value="UDP-Glycosyltransferase/glycogen phosphorylase"/>
    <property type="match status" value="1"/>
</dbReference>
<feature type="domain" description="Glycosyltransferase subfamily 4-like N-terminal" evidence="4">
    <location>
        <begin position="16"/>
        <end position="169"/>
    </location>
</feature>
<dbReference type="AlphaFoldDB" id="A0A0G3GQY1"/>
<dbReference type="EC" id="2.4.1.-" evidence="5"/>
<dbReference type="InterPro" id="IPR001296">
    <property type="entry name" value="Glyco_trans_1"/>
</dbReference>
<dbReference type="PANTHER" id="PTHR45947">
    <property type="entry name" value="SULFOQUINOVOSYL TRANSFERASE SQD2"/>
    <property type="match status" value="1"/>
</dbReference>
<dbReference type="InterPro" id="IPR028098">
    <property type="entry name" value="Glyco_trans_4-like_N"/>
</dbReference>
<evidence type="ECO:0000256" key="1">
    <source>
        <dbReference type="ARBA" id="ARBA00022676"/>
    </source>
</evidence>
<dbReference type="Proteomes" id="UP000035368">
    <property type="component" value="Chromosome"/>
</dbReference>
<name>A0A0G3GQY1_9CORY</name>
<reference evidence="5 6" key="1">
    <citation type="submission" date="2015-05" db="EMBL/GenBank/DDBJ databases">
        <title>Complete genome sequence of Corynebacterium epidermidicanis DSM 45586, isolated from the skin of a dog suffering from pruritus.</title>
        <authorList>
            <person name="Ruckert C."/>
            <person name="Albersmeier A."/>
            <person name="Winkler A."/>
            <person name="Tauch A."/>
        </authorList>
    </citation>
    <scope>NUCLEOTIDE SEQUENCE [LARGE SCALE GENOMIC DNA]</scope>
    <source>
        <strain evidence="5 6">DSM 45586</strain>
    </source>
</reference>
<keyword evidence="1 5" id="KW-0328">Glycosyltransferase</keyword>
<dbReference type="GO" id="GO:1901137">
    <property type="term" value="P:carbohydrate derivative biosynthetic process"/>
    <property type="evidence" value="ECO:0007669"/>
    <property type="project" value="UniProtKB-ARBA"/>
</dbReference>
<evidence type="ECO:0000313" key="5">
    <source>
        <dbReference type="EMBL" id="AKK03544.1"/>
    </source>
</evidence>
<dbReference type="Gene3D" id="3.40.50.2000">
    <property type="entry name" value="Glycogen Phosphorylase B"/>
    <property type="match status" value="2"/>
</dbReference>
<dbReference type="Pfam" id="PF13439">
    <property type="entry name" value="Glyco_transf_4"/>
    <property type="match status" value="1"/>
</dbReference>
<dbReference type="EMBL" id="CP011541">
    <property type="protein sequence ID" value="AKK03544.1"/>
    <property type="molecule type" value="Genomic_DNA"/>
</dbReference>
<dbReference type="OrthoDB" id="9808602at2"/>
<dbReference type="InterPro" id="IPR050194">
    <property type="entry name" value="Glycosyltransferase_grp1"/>
</dbReference>
<evidence type="ECO:0000259" key="4">
    <source>
        <dbReference type="Pfam" id="PF13439"/>
    </source>
</evidence>
<evidence type="ECO:0000256" key="2">
    <source>
        <dbReference type="ARBA" id="ARBA00022679"/>
    </source>
</evidence>
<proteinExistence type="predicted"/>
<feature type="domain" description="Glycosyl transferase family 1" evidence="3">
    <location>
        <begin position="187"/>
        <end position="351"/>
    </location>
</feature>
<evidence type="ECO:0000313" key="6">
    <source>
        <dbReference type="Proteomes" id="UP000035368"/>
    </source>
</evidence>
<keyword evidence="2 5" id="KW-0808">Transferase</keyword>